<dbReference type="Proteomes" id="UP000321907">
    <property type="component" value="Unassembled WGS sequence"/>
</dbReference>
<feature type="region of interest" description="Disordered" evidence="1">
    <location>
        <begin position="23"/>
        <end position="151"/>
    </location>
</feature>
<evidence type="ECO:0000313" key="3">
    <source>
        <dbReference type="EMBL" id="TXF91667.1"/>
    </source>
</evidence>
<keyword evidence="2" id="KW-0732">Signal</keyword>
<proteinExistence type="predicted"/>
<dbReference type="EMBL" id="VOXD01000001">
    <property type="protein sequence ID" value="TXF91667.1"/>
    <property type="molecule type" value="Genomic_DNA"/>
</dbReference>
<organism evidence="3 4">
    <name type="scientific">Neolewinella aurantiaca</name>
    <dbReference type="NCBI Taxonomy" id="2602767"/>
    <lineage>
        <taxon>Bacteria</taxon>
        <taxon>Pseudomonadati</taxon>
        <taxon>Bacteroidota</taxon>
        <taxon>Saprospiria</taxon>
        <taxon>Saprospirales</taxon>
        <taxon>Lewinellaceae</taxon>
        <taxon>Neolewinella</taxon>
    </lineage>
</organism>
<keyword evidence="4" id="KW-1185">Reference proteome</keyword>
<evidence type="ECO:0000313" key="4">
    <source>
        <dbReference type="Proteomes" id="UP000321907"/>
    </source>
</evidence>
<name>A0A5C7FNB6_9BACT</name>
<protein>
    <submittedName>
        <fullName evidence="3">Uncharacterized protein</fullName>
    </submittedName>
</protein>
<feature type="compositionally biased region" description="Low complexity" evidence="1">
    <location>
        <begin position="27"/>
        <end position="93"/>
    </location>
</feature>
<feature type="compositionally biased region" description="Polar residues" evidence="1">
    <location>
        <begin position="101"/>
        <end position="122"/>
    </location>
</feature>
<evidence type="ECO:0000256" key="2">
    <source>
        <dbReference type="SAM" id="SignalP"/>
    </source>
</evidence>
<evidence type="ECO:0000256" key="1">
    <source>
        <dbReference type="SAM" id="MobiDB-lite"/>
    </source>
</evidence>
<feature type="compositionally biased region" description="Polar residues" evidence="1">
    <location>
        <begin position="130"/>
        <end position="140"/>
    </location>
</feature>
<gene>
    <name evidence="3" type="ORF">FUA23_00345</name>
</gene>
<feature type="signal peptide" evidence="2">
    <location>
        <begin position="1"/>
        <end position="24"/>
    </location>
</feature>
<feature type="chain" id="PRO_5022712722" evidence="2">
    <location>
        <begin position="25"/>
        <end position="186"/>
    </location>
</feature>
<comment type="caution">
    <text evidence="3">The sequence shown here is derived from an EMBL/GenBank/DDBJ whole genome shotgun (WGS) entry which is preliminary data.</text>
</comment>
<reference evidence="3 4" key="1">
    <citation type="submission" date="2019-08" db="EMBL/GenBank/DDBJ databases">
        <title>Lewinella sp. strain SSH13 Genome sequencing and assembly.</title>
        <authorList>
            <person name="Kim I."/>
        </authorList>
    </citation>
    <scope>NUCLEOTIDE SEQUENCE [LARGE SCALE GENOMIC DNA]</scope>
    <source>
        <strain evidence="3 4">SSH13</strain>
    </source>
</reference>
<dbReference type="RefSeq" id="WP_147928708.1">
    <property type="nucleotide sequence ID" value="NZ_VOXD01000001.1"/>
</dbReference>
<dbReference type="AlphaFoldDB" id="A0A5C7FNB6"/>
<accession>A0A5C7FNB6</accession>
<sequence length="186" mass="19779">MKYSISLSAVLVVLVTLFSPTAQAQRPNNPSTAETTTSTAPTRATSTRTTRPSANRGTTTRTSTATRGSRTRTSTTPRPNTNTTPSPNTNNPNYCPPGGNARTSNVNTRSNGRSGSIFGTRTSVRRSVPNARSTSNARNQSKSERRSAERVVTSYDDVYNGFSTKAVEADKAKATASRSNRGGNGK</sequence>